<keyword evidence="3" id="KW-1185">Reference proteome</keyword>
<evidence type="ECO:0000313" key="3">
    <source>
        <dbReference type="Proteomes" id="UP000708208"/>
    </source>
</evidence>
<sequence>PFLSQLAHDNDEITLRRRSRRGER</sequence>
<gene>
    <name evidence="2" type="ORF">AFUS01_LOCUS16750</name>
</gene>
<dbReference type="EMBL" id="CAJVCH010155635">
    <property type="protein sequence ID" value="CAG7727934.1"/>
    <property type="molecule type" value="Genomic_DNA"/>
</dbReference>
<evidence type="ECO:0000256" key="1">
    <source>
        <dbReference type="SAM" id="MobiDB-lite"/>
    </source>
</evidence>
<dbReference type="Proteomes" id="UP000708208">
    <property type="component" value="Unassembled WGS sequence"/>
</dbReference>
<reference evidence="2" key="1">
    <citation type="submission" date="2021-06" db="EMBL/GenBank/DDBJ databases">
        <authorList>
            <person name="Hodson N. C."/>
            <person name="Mongue J. A."/>
            <person name="Jaron S. K."/>
        </authorList>
    </citation>
    <scope>NUCLEOTIDE SEQUENCE</scope>
</reference>
<evidence type="ECO:0000313" key="2">
    <source>
        <dbReference type="EMBL" id="CAG7727934.1"/>
    </source>
</evidence>
<dbReference type="AlphaFoldDB" id="A0A8J2JYZ2"/>
<feature type="non-terminal residue" evidence="2">
    <location>
        <position position="1"/>
    </location>
</feature>
<accession>A0A8J2JYZ2</accession>
<comment type="caution">
    <text evidence="2">The sequence shown here is derived from an EMBL/GenBank/DDBJ whole genome shotgun (WGS) entry which is preliminary data.</text>
</comment>
<organism evidence="2 3">
    <name type="scientific">Allacma fusca</name>
    <dbReference type="NCBI Taxonomy" id="39272"/>
    <lineage>
        <taxon>Eukaryota</taxon>
        <taxon>Metazoa</taxon>
        <taxon>Ecdysozoa</taxon>
        <taxon>Arthropoda</taxon>
        <taxon>Hexapoda</taxon>
        <taxon>Collembola</taxon>
        <taxon>Symphypleona</taxon>
        <taxon>Sminthuridae</taxon>
        <taxon>Allacma</taxon>
    </lineage>
</organism>
<name>A0A8J2JYZ2_9HEXA</name>
<protein>
    <submittedName>
        <fullName evidence="2">Uncharacterized protein</fullName>
    </submittedName>
</protein>
<feature type="non-terminal residue" evidence="2">
    <location>
        <position position="24"/>
    </location>
</feature>
<proteinExistence type="predicted"/>
<feature type="region of interest" description="Disordered" evidence="1">
    <location>
        <begin position="1"/>
        <end position="24"/>
    </location>
</feature>